<evidence type="ECO:0000313" key="3">
    <source>
        <dbReference type="EMBL" id="RFC84946.1"/>
    </source>
</evidence>
<protein>
    <submittedName>
        <fullName evidence="3">Uncharacterized protein</fullName>
    </submittedName>
</protein>
<reference evidence="2" key="4">
    <citation type="submission" date="2024-09" db="EMBL/GenBank/DDBJ databases">
        <authorList>
            <person name="Sun Q."/>
            <person name="Mori K."/>
        </authorList>
    </citation>
    <scope>NUCLEOTIDE SEQUENCE</scope>
    <source>
        <strain evidence="2">KCTC 62575</strain>
    </source>
</reference>
<name>A0A371YTZ9_9GAMM</name>
<evidence type="ECO:0000313" key="2">
    <source>
        <dbReference type="EMBL" id="MFC2993862.1"/>
    </source>
</evidence>
<dbReference type="AlphaFoldDB" id="A0A371YTZ9"/>
<gene>
    <name evidence="2" type="ORF">ACFODO_00955</name>
    <name evidence="3" type="ORF">C9E89_003285</name>
</gene>
<feature type="chain" id="PRO_5016662544" evidence="1">
    <location>
        <begin position="21"/>
        <end position="325"/>
    </location>
</feature>
<proteinExistence type="predicted"/>
<keyword evidence="5" id="KW-1185">Reference proteome</keyword>
<feature type="signal peptide" evidence="1">
    <location>
        <begin position="1"/>
        <end position="20"/>
    </location>
</feature>
<evidence type="ECO:0000313" key="5">
    <source>
        <dbReference type="Proteomes" id="UP001595455"/>
    </source>
</evidence>
<accession>A0A371YTZ9</accession>
<dbReference type="Proteomes" id="UP001595455">
    <property type="component" value="Unassembled WGS sequence"/>
</dbReference>
<dbReference type="EMBL" id="PYIX02000003">
    <property type="protein sequence ID" value="RFC84946.1"/>
    <property type="molecule type" value="Genomic_DNA"/>
</dbReference>
<dbReference type="Proteomes" id="UP000240957">
    <property type="component" value="Unassembled WGS sequence"/>
</dbReference>
<reference evidence="3 4" key="2">
    <citation type="submission" date="2018-08" db="EMBL/GenBank/DDBJ databases">
        <title>The draft genome of Acinetobacter sichuanensis strain WCHAc060041.</title>
        <authorList>
            <person name="Qin J."/>
            <person name="Feng Y."/>
            <person name="Zong Z."/>
        </authorList>
    </citation>
    <scope>NUCLEOTIDE SEQUENCE [LARGE SCALE GENOMIC DNA]</scope>
    <source>
        <strain evidence="3 4">WCHAc060041</strain>
    </source>
</reference>
<evidence type="ECO:0000256" key="1">
    <source>
        <dbReference type="SAM" id="SignalP"/>
    </source>
</evidence>
<sequence length="325" mass="35658">MLNKLCATLFLCGMSFAASAQITGKMENHQGEFKFSYQNQQITLTSERCQAFLASGKTAKNVNIDGLNDDLEQQGQLKATFENGQSCVLDDLTPPVAMTMPPVMAMPPIHAQDTMSRQFTMGVADLMPVHASTRPSAVILLSQGTNAKKANTALCNSFVKLETVEEATENQGVAETAQVVTKVPVTVELQQNNDDCEEILAVYDYKLAAEELTQLNPKLLRSNGPFIAIYNPNSVEINQIIDLNGASEADIKKFGQNWHTIFTEYAMKQTRTVQTNAVVESEKTSIWMTLKGLFKSSVCSTDPNLIYIFDDAAGKIADYICKSKA</sequence>
<evidence type="ECO:0000313" key="4">
    <source>
        <dbReference type="Proteomes" id="UP000240957"/>
    </source>
</evidence>
<reference evidence="2" key="1">
    <citation type="journal article" date="2014" name="Int. J. Syst. Evol. Microbiol.">
        <title>Complete genome of a new Firmicutes species belonging to the dominant human colonic microbiota ('Ruminococcus bicirculans') reveals two chromosomes and a selective capacity to utilize plant glucans.</title>
        <authorList>
            <consortium name="NISC Comparative Sequencing Program"/>
            <person name="Wegmann U."/>
            <person name="Louis P."/>
            <person name="Goesmann A."/>
            <person name="Henrissat B."/>
            <person name="Duncan S.H."/>
            <person name="Flint H.J."/>
        </authorList>
    </citation>
    <scope>NUCLEOTIDE SEQUENCE</scope>
    <source>
        <strain evidence="2">KCTC 62575</strain>
    </source>
</reference>
<organism evidence="3 4">
    <name type="scientific">Acinetobacter sichuanensis</name>
    <dbReference type="NCBI Taxonomy" id="2136183"/>
    <lineage>
        <taxon>Bacteria</taxon>
        <taxon>Pseudomonadati</taxon>
        <taxon>Pseudomonadota</taxon>
        <taxon>Gammaproteobacteria</taxon>
        <taxon>Moraxellales</taxon>
        <taxon>Moraxellaceae</taxon>
        <taxon>Acinetobacter</taxon>
    </lineage>
</organism>
<comment type="caution">
    <text evidence="3">The sequence shown here is derived from an EMBL/GenBank/DDBJ whole genome shotgun (WGS) entry which is preliminary data.</text>
</comment>
<dbReference type="RefSeq" id="WP_107007007.1">
    <property type="nucleotide sequence ID" value="NZ_JBHRSF010000003.1"/>
</dbReference>
<dbReference type="OrthoDB" id="6679545at2"/>
<dbReference type="EMBL" id="JBHRSF010000003">
    <property type="protein sequence ID" value="MFC2993862.1"/>
    <property type="molecule type" value="Genomic_DNA"/>
</dbReference>
<reference evidence="5" key="3">
    <citation type="journal article" date="2019" name="Int. J. Syst. Evol. Microbiol.">
        <title>The Global Catalogue of Microorganisms (GCM) 10K type strain sequencing project: providing services to taxonomists for standard genome sequencing and annotation.</title>
        <authorList>
            <consortium name="The Broad Institute Genomics Platform"/>
            <consortium name="The Broad Institute Genome Sequencing Center for Infectious Disease"/>
            <person name="Wu L."/>
            <person name="Ma J."/>
        </authorList>
    </citation>
    <scope>NUCLEOTIDE SEQUENCE [LARGE SCALE GENOMIC DNA]</scope>
    <source>
        <strain evidence="5">KCTC 62575</strain>
    </source>
</reference>
<keyword evidence="1" id="KW-0732">Signal</keyword>